<evidence type="ECO:0000259" key="1">
    <source>
        <dbReference type="Pfam" id="PF05598"/>
    </source>
</evidence>
<evidence type="ECO:0000313" key="2">
    <source>
        <dbReference type="EMBL" id="GHA68093.1"/>
    </source>
</evidence>
<accession>A0ABQ3DDE8</accession>
<keyword evidence="3" id="KW-1185">Reference proteome</keyword>
<dbReference type="Proteomes" id="UP000653644">
    <property type="component" value="Unassembled WGS sequence"/>
</dbReference>
<proteinExistence type="predicted"/>
<dbReference type="Pfam" id="PF05598">
    <property type="entry name" value="DUF772"/>
    <property type="match status" value="1"/>
</dbReference>
<evidence type="ECO:0000313" key="3">
    <source>
        <dbReference type="Proteomes" id="UP000653644"/>
    </source>
</evidence>
<comment type="caution">
    <text evidence="2">The sequence shown here is derived from an EMBL/GenBank/DDBJ whole genome shotgun (WGS) entry which is preliminary data.</text>
</comment>
<gene>
    <name evidence="2" type="ORF">GCM10010345_84690</name>
</gene>
<feature type="domain" description="Transposase InsH N-terminal" evidence="1">
    <location>
        <begin position="22"/>
        <end position="95"/>
    </location>
</feature>
<reference evidence="3" key="1">
    <citation type="journal article" date="2019" name="Int. J. Syst. Evol. Microbiol.">
        <title>The Global Catalogue of Microorganisms (GCM) 10K type strain sequencing project: providing services to taxonomists for standard genome sequencing and annotation.</title>
        <authorList>
            <consortium name="The Broad Institute Genomics Platform"/>
            <consortium name="The Broad Institute Genome Sequencing Center for Infectious Disease"/>
            <person name="Wu L."/>
            <person name="Ma J."/>
        </authorList>
    </citation>
    <scope>NUCLEOTIDE SEQUENCE [LARGE SCALE GENOMIC DNA]</scope>
    <source>
        <strain evidence="3">JCM 4733</strain>
    </source>
</reference>
<organism evidence="2 3">
    <name type="scientific">Streptomyces canarius</name>
    <dbReference type="NCBI Taxonomy" id="285453"/>
    <lineage>
        <taxon>Bacteria</taxon>
        <taxon>Bacillati</taxon>
        <taxon>Actinomycetota</taxon>
        <taxon>Actinomycetes</taxon>
        <taxon>Kitasatosporales</taxon>
        <taxon>Streptomycetaceae</taxon>
        <taxon>Streptomyces</taxon>
    </lineage>
</organism>
<name>A0ABQ3DDE8_9ACTN</name>
<protein>
    <recommendedName>
        <fullName evidence="1">Transposase InsH N-terminal domain-containing protein</fullName>
    </recommendedName>
</protein>
<sequence>MAFPKGSLAIGIRDELGELFSDADFVGLYPNMGKPAWSPARLALMSVMQFAEGLSDRQAADAVRGRLDWKYLLGLELELADPGFDHSVLTEFRDRLIAGDAGIKLLDRVPSRPPRSTACPRQVAVLVRTPRSCCLPRGRSTGWCDLVRPCGPR</sequence>
<dbReference type="InterPro" id="IPR008490">
    <property type="entry name" value="Transposase_InsH_N"/>
</dbReference>
<dbReference type="EMBL" id="BMVN01000064">
    <property type="protein sequence ID" value="GHA68093.1"/>
    <property type="molecule type" value="Genomic_DNA"/>
</dbReference>